<feature type="transmembrane region" description="Helical" evidence="6">
    <location>
        <begin position="118"/>
        <end position="136"/>
    </location>
</feature>
<evidence type="ECO:0000256" key="5">
    <source>
        <dbReference type="ARBA" id="ARBA00023136"/>
    </source>
</evidence>
<evidence type="ECO:0000256" key="2">
    <source>
        <dbReference type="ARBA" id="ARBA00022475"/>
    </source>
</evidence>
<dbReference type="InterPro" id="IPR050833">
    <property type="entry name" value="Poly_Biosynth_Transport"/>
</dbReference>
<dbReference type="EMBL" id="RKQN01000001">
    <property type="protein sequence ID" value="RPE81656.1"/>
    <property type="molecule type" value="Genomic_DNA"/>
</dbReference>
<evidence type="ECO:0000256" key="3">
    <source>
        <dbReference type="ARBA" id="ARBA00022692"/>
    </source>
</evidence>
<dbReference type="InterPro" id="IPR002797">
    <property type="entry name" value="Polysacc_synth"/>
</dbReference>
<reference evidence="7 8" key="1">
    <citation type="submission" date="2018-11" db="EMBL/GenBank/DDBJ databases">
        <title>Genomic Encyclopedia of Type Strains, Phase IV (KMG-IV): sequencing the most valuable type-strain genomes for metagenomic binning, comparative biology and taxonomic classification.</title>
        <authorList>
            <person name="Goeker M."/>
        </authorList>
    </citation>
    <scope>NUCLEOTIDE SEQUENCE [LARGE SCALE GENOMIC DNA]</scope>
    <source>
        <strain evidence="7 8">DSM 25623</strain>
    </source>
</reference>
<feature type="transmembrane region" description="Helical" evidence="6">
    <location>
        <begin position="264"/>
        <end position="282"/>
    </location>
</feature>
<feature type="transmembrane region" description="Helical" evidence="6">
    <location>
        <begin position="148"/>
        <end position="169"/>
    </location>
</feature>
<dbReference type="RefSeq" id="WP_123769188.1">
    <property type="nucleotide sequence ID" value="NZ_RKQN01000001.1"/>
</dbReference>
<organism evidence="7 8">
    <name type="scientific">Vulcaniibacterium tengchongense</name>
    <dbReference type="NCBI Taxonomy" id="1273429"/>
    <lineage>
        <taxon>Bacteria</taxon>
        <taxon>Pseudomonadati</taxon>
        <taxon>Pseudomonadota</taxon>
        <taxon>Gammaproteobacteria</taxon>
        <taxon>Lysobacterales</taxon>
        <taxon>Lysobacteraceae</taxon>
        <taxon>Vulcaniibacterium</taxon>
    </lineage>
</organism>
<keyword evidence="5 6" id="KW-0472">Membrane</keyword>
<feature type="transmembrane region" description="Helical" evidence="6">
    <location>
        <begin position="86"/>
        <end position="106"/>
    </location>
</feature>
<feature type="transmembrane region" description="Helical" evidence="6">
    <location>
        <begin position="374"/>
        <end position="394"/>
    </location>
</feature>
<dbReference type="Pfam" id="PF01943">
    <property type="entry name" value="Polysacc_synt"/>
    <property type="match status" value="1"/>
</dbReference>
<feature type="transmembrane region" description="Helical" evidence="6">
    <location>
        <begin position="43"/>
        <end position="65"/>
    </location>
</feature>
<feature type="transmembrane region" description="Helical" evidence="6">
    <location>
        <begin position="175"/>
        <end position="194"/>
    </location>
</feature>
<feature type="transmembrane region" description="Helical" evidence="6">
    <location>
        <begin position="341"/>
        <end position="367"/>
    </location>
</feature>
<name>A0A3N4VF50_9GAMM</name>
<keyword evidence="8" id="KW-1185">Reference proteome</keyword>
<protein>
    <submittedName>
        <fullName evidence="7">O-antigen/teichoic acid export membrane protein</fullName>
    </submittedName>
</protein>
<comment type="caution">
    <text evidence="7">The sequence shown here is derived from an EMBL/GenBank/DDBJ whole genome shotgun (WGS) entry which is preliminary data.</text>
</comment>
<evidence type="ECO:0000256" key="6">
    <source>
        <dbReference type="SAM" id="Phobius"/>
    </source>
</evidence>
<dbReference type="PANTHER" id="PTHR30250:SF11">
    <property type="entry name" value="O-ANTIGEN TRANSPORTER-RELATED"/>
    <property type="match status" value="1"/>
</dbReference>
<gene>
    <name evidence="7" type="ORF">EDC50_0848</name>
</gene>
<accession>A0A3N4VF50</accession>
<keyword evidence="4 6" id="KW-1133">Transmembrane helix</keyword>
<evidence type="ECO:0000256" key="1">
    <source>
        <dbReference type="ARBA" id="ARBA00004651"/>
    </source>
</evidence>
<evidence type="ECO:0000256" key="4">
    <source>
        <dbReference type="ARBA" id="ARBA00022989"/>
    </source>
</evidence>
<evidence type="ECO:0000313" key="7">
    <source>
        <dbReference type="EMBL" id="RPE81656.1"/>
    </source>
</evidence>
<dbReference type="Proteomes" id="UP000269708">
    <property type="component" value="Unassembled WGS sequence"/>
</dbReference>
<comment type="subcellular location">
    <subcellularLocation>
        <location evidence="1">Cell membrane</location>
        <topology evidence="1">Multi-pass membrane protein</topology>
    </subcellularLocation>
</comment>
<proteinExistence type="predicted"/>
<evidence type="ECO:0000313" key="8">
    <source>
        <dbReference type="Proteomes" id="UP000269708"/>
    </source>
</evidence>
<sequence length="431" mass="45622">MIPRAWRNAAAAIGLLWLATAAGAAMVFLAQMLLARRLGPPEYGLFASSLATVTMVAPLAGFGLSQFRLKAYGAEGWGADRWLRPSLRFTVLSTAAAFAIVLVWALRGGPVDAPTRAALLALSPVILGMLAIDLVGSKLRLEERYGALAGWQMLMPAGRLLVAVLVVLIPSAGVVSATLGYCAVALLAVALALPQLRAMLRGGMQLRGHGPRPADFAPAPNPGVMRLCAEAWAYGVAAVLYPVFFQVSTVLLKYLGGDAQAGRYGIALAVMTAIYLLPATVYQKFLLSKLHRWAVHEVDKFWRVYRRGNWAMLLSGLAVGLALAVAAPLLVPLAFGEAYRGVAAILMVLALCVPIRFLSTAVGSALLTSDHMRYRVLAMAAATAAAVGLNLLLIPFYAELGAAAATVLAELLLLLAMYLGVRRIPRPEATA</sequence>
<dbReference type="GO" id="GO:0005886">
    <property type="term" value="C:plasma membrane"/>
    <property type="evidence" value="ECO:0007669"/>
    <property type="project" value="UniProtKB-SubCell"/>
</dbReference>
<feature type="transmembrane region" description="Helical" evidence="6">
    <location>
        <begin position="400"/>
        <end position="421"/>
    </location>
</feature>
<feature type="transmembrane region" description="Helical" evidence="6">
    <location>
        <begin position="310"/>
        <end position="335"/>
    </location>
</feature>
<keyword evidence="3 6" id="KW-0812">Transmembrane</keyword>
<feature type="transmembrane region" description="Helical" evidence="6">
    <location>
        <begin position="231"/>
        <end position="252"/>
    </location>
</feature>
<dbReference type="AlphaFoldDB" id="A0A3N4VF50"/>
<dbReference type="PANTHER" id="PTHR30250">
    <property type="entry name" value="PST FAMILY PREDICTED COLANIC ACID TRANSPORTER"/>
    <property type="match status" value="1"/>
</dbReference>
<dbReference type="OrthoDB" id="103403at2"/>
<keyword evidence="2" id="KW-1003">Cell membrane</keyword>